<dbReference type="HOGENOM" id="CLU_049717_1_0_7"/>
<dbReference type="KEGG" id="scl:sce6382"/>
<feature type="domain" description="NAD(P)-binding" evidence="1">
    <location>
        <begin position="5"/>
        <end position="116"/>
    </location>
</feature>
<dbReference type="Pfam" id="PF13460">
    <property type="entry name" value="NAD_binding_10"/>
    <property type="match status" value="1"/>
</dbReference>
<dbReference type="InterPro" id="IPR036291">
    <property type="entry name" value="NAD(P)-bd_dom_sf"/>
</dbReference>
<dbReference type="PANTHER" id="PTHR48079:SF6">
    <property type="entry name" value="NAD(P)-BINDING DOMAIN-CONTAINING PROTEIN-RELATED"/>
    <property type="match status" value="1"/>
</dbReference>
<dbReference type="EMBL" id="AM746676">
    <property type="protein sequence ID" value="CAN96550.1"/>
    <property type="molecule type" value="Genomic_DNA"/>
</dbReference>
<accession>A9GK90</accession>
<proteinExistence type="predicted"/>
<dbReference type="STRING" id="448385.sce6382"/>
<reference evidence="2 3" key="1">
    <citation type="journal article" date="2007" name="Nat. Biotechnol.">
        <title>Complete genome sequence of the myxobacterium Sorangium cellulosum.</title>
        <authorList>
            <person name="Schneiker S."/>
            <person name="Perlova O."/>
            <person name="Kaiser O."/>
            <person name="Gerth K."/>
            <person name="Alici A."/>
            <person name="Altmeyer M.O."/>
            <person name="Bartels D."/>
            <person name="Bekel T."/>
            <person name="Beyer S."/>
            <person name="Bode E."/>
            <person name="Bode H.B."/>
            <person name="Bolten C.J."/>
            <person name="Choudhuri J.V."/>
            <person name="Doss S."/>
            <person name="Elnakady Y.A."/>
            <person name="Frank B."/>
            <person name="Gaigalat L."/>
            <person name="Goesmann A."/>
            <person name="Groeger C."/>
            <person name="Gross F."/>
            <person name="Jelsbak L."/>
            <person name="Jelsbak L."/>
            <person name="Kalinowski J."/>
            <person name="Kegler C."/>
            <person name="Knauber T."/>
            <person name="Konietzny S."/>
            <person name="Kopp M."/>
            <person name="Krause L."/>
            <person name="Krug D."/>
            <person name="Linke B."/>
            <person name="Mahmud T."/>
            <person name="Martinez-Arias R."/>
            <person name="McHardy A.C."/>
            <person name="Merai M."/>
            <person name="Meyer F."/>
            <person name="Mormann S."/>
            <person name="Munoz-Dorado J."/>
            <person name="Perez J."/>
            <person name="Pradella S."/>
            <person name="Rachid S."/>
            <person name="Raddatz G."/>
            <person name="Rosenau F."/>
            <person name="Rueckert C."/>
            <person name="Sasse F."/>
            <person name="Scharfe M."/>
            <person name="Schuster S.C."/>
            <person name="Suen G."/>
            <person name="Treuner-Lange A."/>
            <person name="Velicer G.J."/>
            <person name="Vorholter F.-J."/>
            <person name="Weissman K.J."/>
            <person name="Welch R.D."/>
            <person name="Wenzel S.C."/>
            <person name="Whitworth D.E."/>
            <person name="Wilhelm S."/>
            <person name="Wittmann C."/>
            <person name="Bloecker H."/>
            <person name="Puehler A."/>
            <person name="Mueller R."/>
        </authorList>
    </citation>
    <scope>NUCLEOTIDE SEQUENCE [LARGE SCALE GENOMIC DNA]</scope>
    <source>
        <strain evidence="3">So ce56</strain>
    </source>
</reference>
<dbReference type="GO" id="GO:0005737">
    <property type="term" value="C:cytoplasm"/>
    <property type="evidence" value="ECO:0007669"/>
    <property type="project" value="TreeGrafter"/>
</dbReference>
<protein>
    <recommendedName>
        <fullName evidence="1">NAD(P)-binding domain-containing protein</fullName>
    </recommendedName>
</protein>
<dbReference type="Gene3D" id="3.40.50.720">
    <property type="entry name" value="NAD(P)-binding Rossmann-like Domain"/>
    <property type="match status" value="1"/>
</dbReference>
<dbReference type="eggNOG" id="COG0451">
    <property type="taxonomic scope" value="Bacteria"/>
</dbReference>
<evidence type="ECO:0000313" key="2">
    <source>
        <dbReference type="EMBL" id="CAN96550.1"/>
    </source>
</evidence>
<dbReference type="GO" id="GO:0004029">
    <property type="term" value="F:aldehyde dehydrogenase (NAD+) activity"/>
    <property type="evidence" value="ECO:0007669"/>
    <property type="project" value="TreeGrafter"/>
</dbReference>
<name>A9GK90_SORC5</name>
<evidence type="ECO:0000259" key="1">
    <source>
        <dbReference type="Pfam" id="PF13460"/>
    </source>
</evidence>
<dbReference type="InterPro" id="IPR016040">
    <property type="entry name" value="NAD(P)-bd_dom"/>
</dbReference>
<dbReference type="InterPro" id="IPR051783">
    <property type="entry name" value="NAD(P)-dependent_oxidoreduct"/>
</dbReference>
<dbReference type="PANTHER" id="PTHR48079">
    <property type="entry name" value="PROTEIN YEEZ"/>
    <property type="match status" value="1"/>
</dbReference>
<gene>
    <name evidence="2" type="ordered locus">sce6382</name>
</gene>
<evidence type="ECO:0000313" key="3">
    <source>
        <dbReference type="Proteomes" id="UP000002139"/>
    </source>
</evidence>
<keyword evidence="3" id="KW-1185">Reference proteome</keyword>
<dbReference type="Proteomes" id="UP000002139">
    <property type="component" value="Chromosome"/>
</dbReference>
<dbReference type="SUPFAM" id="SSF51735">
    <property type="entry name" value="NAD(P)-binding Rossmann-fold domains"/>
    <property type="match status" value="1"/>
</dbReference>
<sequence length="307" mass="33257">MVVGAGQIGTPLVEQLAADGHRVTWCSRTKPASMPMGVEHRSVDARDGEALAEIARGAHAMIAAVNPATYDANVWAETLPPLHRGLIEGASRAGVRLVLLDALYLYTLREGPLSPDTRHAAETEKGKIRMQIADLYTAAQRGGILRAVIFRASDFWGPDLKSALLTRDGLRGLKNGKRPMLIGDPDAPHAFTHRDDVVNGLIKLAFAGDDVEGRVFHAPVIHVSQRELVQAVAHAMHVAVRPIVAKRWLLRVAGLFSRSVGGIVEMLPQWEQPYLVDDSSYTGRFGTRAITLQEGVAQLAKLTPALS</sequence>
<organism evidence="2 3">
    <name type="scientific">Sorangium cellulosum (strain So ce56)</name>
    <name type="common">Polyangium cellulosum (strain So ce56)</name>
    <dbReference type="NCBI Taxonomy" id="448385"/>
    <lineage>
        <taxon>Bacteria</taxon>
        <taxon>Pseudomonadati</taxon>
        <taxon>Myxococcota</taxon>
        <taxon>Polyangia</taxon>
        <taxon>Polyangiales</taxon>
        <taxon>Polyangiaceae</taxon>
        <taxon>Sorangium</taxon>
    </lineage>
</organism>
<dbReference type="AlphaFoldDB" id="A9GK90"/>